<name>A0A6N2Y1M4_9FIRM</name>
<dbReference type="EMBL" id="JAQLKE010000029">
    <property type="protein sequence ID" value="MDB7085033.1"/>
    <property type="molecule type" value="Genomic_DNA"/>
</dbReference>
<dbReference type="EMBL" id="CACRTL010000012">
    <property type="protein sequence ID" value="VYT60624.1"/>
    <property type="molecule type" value="Genomic_DNA"/>
</dbReference>
<gene>
    <name evidence="2" type="ORF">CRLFYP8_00087</name>
    <name evidence="1" type="ORF">PM738_14595</name>
</gene>
<sequence length="48" mass="5070">MDSERNGGNGNMKTDNALLEQVLSDTNLGLAFTQVKRNKSASGADGSR</sequence>
<dbReference type="AlphaFoldDB" id="A0A6N2Y1M4"/>
<evidence type="ECO:0000313" key="2">
    <source>
        <dbReference type="EMBL" id="VYT60624.1"/>
    </source>
</evidence>
<dbReference type="Proteomes" id="UP001211987">
    <property type="component" value="Unassembled WGS sequence"/>
</dbReference>
<reference evidence="2" key="1">
    <citation type="submission" date="2019-11" db="EMBL/GenBank/DDBJ databases">
        <authorList>
            <person name="Feng L."/>
        </authorList>
    </citation>
    <scope>NUCLEOTIDE SEQUENCE</scope>
    <source>
        <strain evidence="2">CramosumLFYP8</strain>
    </source>
</reference>
<accession>A0A6N2Y1M4</accession>
<protein>
    <submittedName>
        <fullName evidence="2">Uncharacterized protein</fullName>
    </submittedName>
</protein>
<proteinExistence type="predicted"/>
<evidence type="ECO:0000313" key="1">
    <source>
        <dbReference type="EMBL" id="MDB7085033.1"/>
    </source>
</evidence>
<organism evidence="2">
    <name type="scientific">Thomasclavelia ramosa</name>
    <dbReference type="NCBI Taxonomy" id="1547"/>
    <lineage>
        <taxon>Bacteria</taxon>
        <taxon>Bacillati</taxon>
        <taxon>Bacillota</taxon>
        <taxon>Erysipelotrichia</taxon>
        <taxon>Erysipelotrichales</taxon>
        <taxon>Coprobacillaceae</taxon>
        <taxon>Thomasclavelia</taxon>
    </lineage>
</organism>
<dbReference type="RefSeq" id="WP_009300315.1">
    <property type="nucleotide sequence ID" value="NZ_BAABXX010000001.1"/>
</dbReference>
<reference evidence="1" key="2">
    <citation type="submission" date="2023-01" db="EMBL/GenBank/DDBJ databases">
        <title>Human gut microbiome strain richness.</title>
        <authorList>
            <person name="Chen-Liaw A."/>
        </authorList>
    </citation>
    <scope>NUCLEOTIDE SEQUENCE</scope>
    <source>
        <strain evidence="1">1001217st2_G6_1001217B_191108</strain>
    </source>
</reference>